<keyword evidence="1" id="KW-0472">Membrane</keyword>
<evidence type="ECO:0000313" key="5">
    <source>
        <dbReference type="Proteomes" id="UP001230220"/>
    </source>
</evidence>
<accession>A0ABU0E2H8</accession>
<evidence type="ECO:0000256" key="2">
    <source>
        <dbReference type="SAM" id="SignalP"/>
    </source>
</evidence>
<dbReference type="InterPro" id="IPR002035">
    <property type="entry name" value="VWF_A"/>
</dbReference>
<dbReference type="EMBL" id="JAUSUR010000003">
    <property type="protein sequence ID" value="MDQ0361096.1"/>
    <property type="molecule type" value="Genomic_DNA"/>
</dbReference>
<dbReference type="RefSeq" id="WP_307407537.1">
    <property type="nucleotide sequence ID" value="NZ_JAUSUR010000003.1"/>
</dbReference>
<dbReference type="Proteomes" id="UP001230220">
    <property type="component" value="Unassembled WGS sequence"/>
</dbReference>
<protein>
    <submittedName>
        <fullName evidence="4">Uncharacterized protein YegL</fullName>
    </submittedName>
</protein>
<reference evidence="4 5" key="1">
    <citation type="submission" date="2023-07" db="EMBL/GenBank/DDBJ databases">
        <title>Genomic Encyclopedia of Type Strains, Phase IV (KMG-IV): sequencing the most valuable type-strain genomes for metagenomic binning, comparative biology and taxonomic classification.</title>
        <authorList>
            <person name="Goeker M."/>
        </authorList>
    </citation>
    <scope>NUCLEOTIDE SEQUENCE [LARGE SCALE GENOMIC DNA]</scope>
    <source>
        <strain evidence="4 5">DSM 16784</strain>
    </source>
</reference>
<dbReference type="InterPro" id="IPR052229">
    <property type="entry name" value="Collagen-VI/PIF"/>
</dbReference>
<comment type="caution">
    <text evidence="4">The sequence shown here is derived from an EMBL/GenBank/DDBJ whole genome shotgun (WGS) entry which is preliminary data.</text>
</comment>
<dbReference type="Pfam" id="PF00092">
    <property type="entry name" value="VWA"/>
    <property type="match status" value="1"/>
</dbReference>
<keyword evidence="1" id="KW-1133">Transmembrane helix</keyword>
<dbReference type="PROSITE" id="PS50234">
    <property type="entry name" value="VWFA"/>
    <property type="match status" value="1"/>
</dbReference>
<feature type="transmembrane region" description="Helical" evidence="1">
    <location>
        <begin position="450"/>
        <end position="468"/>
    </location>
</feature>
<feature type="domain" description="VWFA" evidence="3">
    <location>
        <begin position="73"/>
        <end position="246"/>
    </location>
</feature>
<feature type="chain" id="PRO_5045723942" evidence="2">
    <location>
        <begin position="25"/>
        <end position="474"/>
    </location>
</feature>
<keyword evidence="1" id="KW-0812">Transmembrane</keyword>
<dbReference type="SUPFAM" id="SSF53300">
    <property type="entry name" value="vWA-like"/>
    <property type="match status" value="1"/>
</dbReference>
<gene>
    <name evidence="4" type="ORF">J2S15_001843</name>
</gene>
<evidence type="ECO:0000259" key="3">
    <source>
        <dbReference type="PROSITE" id="PS50234"/>
    </source>
</evidence>
<dbReference type="CDD" id="cd00198">
    <property type="entry name" value="vWFA"/>
    <property type="match status" value="1"/>
</dbReference>
<name>A0ABU0E2H8_9FIRM</name>
<sequence>MKAKRKFKGLSLSFIFIFSLILMNANVGAVSISTNETATISTSVVDGTDDEYLVTVGFDGKLEEIGASNQKLDVVLLLDNSGSMSGTPLATAKDNSKTFASEILANPNNNVSVICFGSNATNYIHLNNSVTDTHAAIDTISTNGLTYLGSGIDEVKNEFDTNGRSDAKKVLVVLADGDTSDVAGYNASTAALLSAYPGLTIKTIGYEIYAGSSAETTLVNLAAQDTSSGKYYNASTDDLSTVFTDIATAIQSSVPEVNVDIVVPENFTLVEDSVEATTAASITSADGKISANYLNVAPNSSHTIQFRIKIDQTKATASESYTANNIPVTYTYDYVDNGQPKQKTSELSVDAPIYQITTKSDGNGIISSGRFVGRGASHTVSFSANEGYELVSLKDNDIAQSVDGDAYALTGIANDHKVEVSFEKPAPVKTITAPTAKPSTAPATGDATNIGLWIAVVGISSMVFVSFFKRKSSR</sequence>
<evidence type="ECO:0000313" key="4">
    <source>
        <dbReference type="EMBL" id="MDQ0361096.1"/>
    </source>
</evidence>
<keyword evidence="2" id="KW-0732">Signal</keyword>
<organism evidence="4 5">
    <name type="scientific">Breznakia pachnodae</name>
    <dbReference type="NCBI Taxonomy" id="265178"/>
    <lineage>
        <taxon>Bacteria</taxon>
        <taxon>Bacillati</taxon>
        <taxon>Bacillota</taxon>
        <taxon>Erysipelotrichia</taxon>
        <taxon>Erysipelotrichales</taxon>
        <taxon>Erysipelotrichaceae</taxon>
        <taxon>Breznakia</taxon>
    </lineage>
</organism>
<dbReference type="PANTHER" id="PTHR22588:SF19">
    <property type="entry name" value="VWFA DOMAIN-CONTAINING PROTEIN"/>
    <property type="match status" value="1"/>
</dbReference>
<dbReference type="InterPro" id="IPR036465">
    <property type="entry name" value="vWFA_dom_sf"/>
</dbReference>
<proteinExistence type="predicted"/>
<keyword evidence="5" id="KW-1185">Reference proteome</keyword>
<evidence type="ECO:0000256" key="1">
    <source>
        <dbReference type="SAM" id="Phobius"/>
    </source>
</evidence>
<dbReference type="PANTHER" id="PTHR22588">
    <property type="entry name" value="VWFA DOMAIN-CONTAINING PROTEIN"/>
    <property type="match status" value="1"/>
</dbReference>
<feature type="signal peptide" evidence="2">
    <location>
        <begin position="1"/>
        <end position="24"/>
    </location>
</feature>
<dbReference type="Gene3D" id="3.40.50.410">
    <property type="entry name" value="von Willebrand factor, type A domain"/>
    <property type="match status" value="1"/>
</dbReference>
<dbReference type="SMART" id="SM00327">
    <property type="entry name" value="VWA"/>
    <property type="match status" value="1"/>
</dbReference>